<evidence type="ECO:0000256" key="1">
    <source>
        <dbReference type="ARBA" id="ARBA00006139"/>
    </source>
</evidence>
<feature type="transmembrane region" description="Helical" evidence="9">
    <location>
        <begin position="120"/>
        <end position="143"/>
    </location>
</feature>
<keyword evidence="4 9" id="KW-0812">Transmembrane</keyword>
<gene>
    <name evidence="9" type="primary">lspA</name>
    <name evidence="12" type="ORF">J2Z43_001138</name>
</gene>
<feature type="transmembrane region" description="Helical" evidence="9">
    <location>
        <begin position="82"/>
        <end position="100"/>
    </location>
</feature>
<evidence type="ECO:0000256" key="10">
    <source>
        <dbReference type="RuleBase" id="RU000594"/>
    </source>
</evidence>
<dbReference type="NCBIfam" id="TIGR00077">
    <property type="entry name" value="lspA"/>
    <property type="match status" value="1"/>
</dbReference>
<dbReference type="PROSITE" id="PS00855">
    <property type="entry name" value="SPASE_II"/>
    <property type="match status" value="1"/>
</dbReference>
<evidence type="ECO:0000256" key="9">
    <source>
        <dbReference type="HAMAP-Rule" id="MF_00161"/>
    </source>
</evidence>
<keyword evidence="2 9" id="KW-1003">Cell membrane</keyword>
<name>A0ABS4E9X8_9FIRM</name>
<protein>
    <recommendedName>
        <fullName evidence="9">Lipoprotein signal peptidase</fullName>
        <ecNumber evidence="9">3.4.23.36</ecNumber>
    </recommendedName>
    <alternativeName>
        <fullName evidence="9">Prolipoprotein signal peptidase</fullName>
    </alternativeName>
    <alternativeName>
        <fullName evidence="9">Signal peptidase II</fullName>
        <shortName evidence="9">SPase II</shortName>
    </alternativeName>
</protein>
<dbReference type="EC" id="3.4.23.36" evidence="9"/>
<comment type="pathway">
    <text evidence="9">Protein modification; lipoprotein biosynthesis (signal peptide cleavage).</text>
</comment>
<evidence type="ECO:0000313" key="12">
    <source>
        <dbReference type="EMBL" id="MBP1854748.1"/>
    </source>
</evidence>
<keyword evidence="3 9" id="KW-0645">Protease</keyword>
<organism evidence="12 13">
    <name type="scientific">Metaclostridioides mangenotii</name>
    <dbReference type="NCBI Taxonomy" id="1540"/>
    <lineage>
        <taxon>Bacteria</taxon>
        <taxon>Bacillati</taxon>
        <taxon>Bacillota</taxon>
        <taxon>Clostridia</taxon>
        <taxon>Peptostreptococcales</taxon>
        <taxon>Peptostreptococcaceae</taxon>
        <taxon>Metaclostridioides</taxon>
    </lineage>
</organism>
<accession>A0ABS4E9X8</accession>
<keyword evidence="6 9" id="KW-0378">Hydrolase</keyword>
<dbReference type="HAMAP" id="MF_00161">
    <property type="entry name" value="LspA"/>
    <property type="match status" value="1"/>
</dbReference>
<evidence type="ECO:0000256" key="6">
    <source>
        <dbReference type="ARBA" id="ARBA00022801"/>
    </source>
</evidence>
<dbReference type="PRINTS" id="PR00781">
    <property type="entry name" value="LIPOSIGPTASE"/>
</dbReference>
<dbReference type="RefSeq" id="WP_209456211.1">
    <property type="nucleotide sequence ID" value="NZ_BAAACS010000013.1"/>
</dbReference>
<comment type="similarity">
    <text evidence="1 9 11">Belongs to the peptidase A8 family.</text>
</comment>
<evidence type="ECO:0000256" key="7">
    <source>
        <dbReference type="ARBA" id="ARBA00022989"/>
    </source>
</evidence>
<comment type="function">
    <text evidence="9 10">This protein specifically catalyzes the removal of signal peptides from prolipoproteins.</text>
</comment>
<comment type="caution">
    <text evidence="12">The sequence shown here is derived from an EMBL/GenBank/DDBJ whole genome shotgun (WGS) entry which is preliminary data.</text>
</comment>
<feature type="transmembrane region" description="Helical" evidence="9">
    <location>
        <begin position="58"/>
        <end position="75"/>
    </location>
</feature>
<proteinExistence type="inferred from homology"/>
<evidence type="ECO:0000256" key="8">
    <source>
        <dbReference type="ARBA" id="ARBA00023136"/>
    </source>
</evidence>
<dbReference type="EMBL" id="JAGGJX010000001">
    <property type="protein sequence ID" value="MBP1854748.1"/>
    <property type="molecule type" value="Genomic_DNA"/>
</dbReference>
<feature type="active site" evidence="9">
    <location>
        <position position="110"/>
    </location>
</feature>
<evidence type="ECO:0000256" key="11">
    <source>
        <dbReference type="RuleBase" id="RU004181"/>
    </source>
</evidence>
<evidence type="ECO:0000256" key="4">
    <source>
        <dbReference type="ARBA" id="ARBA00022692"/>
    </source>
</evidence>
<dbReference type="Proteomes" id="UP000767291">
    <property type="component" value="Unassembled WGS sequence"/>
</dbReference>
<comment type="catalytic activity">
    <reaction evidence="9 10">
        <text>Release of signal peptides from bacterial membrane prolipoproteins. Hydrolyzes -Xaa-Yaa-Zaa-|-(S,diacylglyceryl)Cys-, in which Xaa is hydrophobic (preferably Leu), and Yaa (Ala or Ser) and Zaa (Gly or Ala) have small, neutral side chains.</text>
        <dbReference type="EC" id="3.4.23.36"/>
    </reaction>
</comment>
<sequence>MIYALIIVVLLGIDQISKLLALKHLQDVSTIPIINNIFHLTYVENRGAAFGMLQNNQIIFVVIALIASIFGIYYLCTKKIHIVGKIGIMLLISGALGNLIDRMRLGFVVDFLDFRIVWQYVFNIADVFVVVGTILLCTFILFFDNKEKVK</sequence>
<dbReference type="Pfam" id="PF01252">
    <property type="entry name" value="Peptidase_A8"/>
    <property type="match status" value="1"/>
</dbReference>
<evidence type="ECO:0000256" key="2">
    <source>
        <dbReference type="ARBA" id="ARBA00022475"/>
    </source>
</evidence>
<evidence type="ECO:0000256" key="3">
    <source>
        <dbReference type="ARBA" id="ARBA00022670"/>
    </source>
</evidence>
<dbReference type="GO" id="GO:0004190">
    <property type="term" value="F:aspartic-type endopeptidase activity"/>
    <property type="evidence" value="ECO:0007669"/>
    <property type="project" value="UniProtKB-EC"/>
</dbReference>
<keyword evidence="7 9" id="KW-1133">Transmembrane helix</keyword>
<dbReference type="PANTHER" id="PTHR33695">
    <property type="entry name" value="LIPOPROTEIN SIGNAL PEPTIDASE"/>
    <property type="match status" value="1"/>
</dbReference>
<evidence type="ECO:0000313" key="13">
    <source>
        <dbReference type="Proteomes" id="UP000767291"/>
    </source>
</evidence>
<feature type="active site" evidence="9">
    <location>
        <position position="126"/>
    </location>
</feature>
<keyword evidence="13" id="KW-1185">Reference proteome</keyword>
<comment type="caution">
    <text evidence="9">Lacks conserved residue(s) required for the propagation of feature annotation.</text>
</comment>
<reference evidence="12 13" key="1">
    <citation type="submission" date="2021-03" db="EMBL/GenBank/DDBJ databases">
        <title>Genomic Encyclopedia of Type Strains, Phase IV (KMG-IV): sequencing the most valuable type-strain genomes for metagenomic binning, comparative biology and taxonomic classification.</title>
        <authorList>
            <person name="Goeker M."/>
        </authorList>
    </citation>
    <scope>NUCLEOTIDE SEQUENCE [LARGE SCALE GENOMIC DNA]</scope>
    <source>
        <strain evidence="12 13">DSM 1289</strain>
    </source>
</reference>
<keyword evidence="8 9" id="KW-0472">Membrane</keyword>
<comment type="subcellular location">
    <subcellularLocation>
        <location evidence="9">Cell membrane</location>
        <topology evidence="9">Multi-pass membrane protein</topology>
    </subcellularLocation>
</comment>
<keyword evidence="5 9" id="KW-0064">Aspartyl protease</keyword>
<dbReference type="NCBIfam" id="NF011350">
    <property type="entry name" value="PRK14768.1"/>
    <property type="match status" value="1"/>
</dbReference>
<dbReference type="PANTHER" id="PTHR33695:SF1">
    <property type="entry name" value="LIPOPROTEIN SIGNAL PEPTIDASE"/>
    <property type="match status" value="1"/>
</dbReference>
<dbReference type="InterPro" id="IPR001872">
    <property type="entry name" value="Peptidase_A8"/>
</dbReference>
<evidence type="ECO:0000256" key="5">
    <source>
        <dbReference type="ARBA" id="ARBA00022750"/>
    </source>
</evidence>